<sequence length="285" mass="31837">MILEKVCKKLNSFIKKIEEEMPGIRGKISAYILAYGMMMLLWNASAWAINCSKASSSVEKTICENSNLMKNDKEISDNYQTLLKMSSPKTADALRAQQRRWVQGRDAQCRQNATATCLMPLYNNRLDELTAMLSSAGTQEDGLLDTLNPTILRGHWVVEPLQRKVGERDISSEDEIEQLSKQHLPKAGDQITATPEGLCVGDNPCEAVSWSKSTVGSLIGAGRYEEDFHLRPEQDVYSGRVFGKWSSPIILVPESNDDMQAIAGICATGGERCWNSFQPWRTKIK</sequence>
<feature type="domain" description="Lysozyme inhibitor LprI-like N-terminal" evidence="1">
    <location>
        <begin position="51"/>
        <end position="129"/>
    </location>
</feature>
<dbReference type="PANTHER" id="PTHR37549">
    <property type="entry name" value="LIPOPROTEIN LPRI"/>
    <property type="match status" value="1"/>
</dbReference>
<evidence type="ECO:0000259" key="1">
    <source>
        <dbReference type="Pfam" id="PF07007"/>
    </source>
</evidence>
<dbReference type="EMBL" id="JAFVMF010000014">
    <property type="protein sequence ID" value="MBO1360845.1"/>
    <property type="molecule type" value="Genomic_DNA"/>
</dbReference>
<accession>A0ABS3LY52</accession>
<dbReference type="Gene3D" id="1.20.1270.180">
    <property type="match status" value="1"/>
</dbReference>
<name>A0ABS3LY52_9PROT</name>
<evidence type="ECO:0000313" key="3">
    <source>
        <dbReference type="Proteomes" id="UP000664771"/>
    </source>
</evidence>
<dbReference type="Pfam" id="PF07007">
    <property type="entry name" value="LprI"/>
    <property type="match status" value="1"/>
</dbReference>
<dbReference type="InterPro" id="IPR009739">
    <property type="entry name" value="LprI-like_N"/>
</dbReference>
<evidence type="ECO:0000313" key="2">
    <source>
        <dbReference type="EMBL" id="MBO1360845.1"/>
    </source>
</evidence>
<dbReference type="InterPro" id="IPR052755">
    <property type="entry name" value="Lysozyme_Inhibitor_LprI"/>
</dbReference>
<gene>
    <name evidence="2" type="ORF">J2D73_13725</name>
</gene>
<proteinExistence type="predicted"/>
<organism evidence="2 3">
    <name type="scientific">Acetobacter sacchari</name>
    <dbReference type="NCBI Taxonomy" id="2661687"/>
    <lineage>
        <taxon>Bacteria</taxon>
        <taxon>Pseudomonadati</taxon>
        <taxon>Pseudomonadota</taxon>
        <taxon>Alphaproteobacteria</taxon>
        <taxon>Acetobacterales</taxon>
        <taxon>Acetobacteraceae</taxon>
        <taxon>Acetobacter</taxon>
    </lineage>
</organism>
<dbReference type="Proteomes" id="UP000664771">
    <property type="component" value="Unassembled WGS sequence"/>
</dbReference>
<reference evidence="2 3" key="1">
    <citation type="submission" date="2021-03" db="EMBL/GenBank/DDBJ databases">
        <title>The complete genome sequence of Acetobacter sacchari TBRC 11175.</title>
        <authorList>
            <person name="Charoenyingcharoen P."/>
            <person name="Yukphan P."/>
        </authorList>
    </citation>
    <scope>NUCLEOTIDE SEQUENCE [LARGE SCALE GENOMIC DNA]</scope>
    <source>
        <strain evidence="2 3">TBRC 11175</strain>
    </source>
</reference>
<protein>
    <submittedName>
        <fullName evidence="2">DUF1311 domain-containing protein</fullName>
    </submittedName>
</protein>
<dbReference type="PANTHER" id="PTHR37549:SF1">
    <property type="entry name" value="LIPOPROTEIN LPRI"/>
    <property type="match status" value="1"/>
</dbReference>
<comment type="caution">
    <text evidence="2">The sequence shown here is derived from an EMBL/GenBank/DDBJ whole genome shotgun (WGS) entry which is preliminary data.</text>
</comment>
<keyword evidence="3" id="KW-1185">Reference proteome</keyword>
<dbReference type="RefSeq" id="WP_207882121.1">
    <property type="nucleotide sequence ID" value="NZ_JAFVMF010000014.1"/>
</dbReference>